<dbReference type="PANTHER" id="PTHR11527">
    <property type="entry name" value="HEAT-SHOCK PROTEIN 20 FAMILY MEMBER"/>
    <property type="match status" value="1"/>
</dbReference>
<evidence type="ECO:0000313" key="2">
    <source>
        <dbReference type="EMBL" id="MPM49106.1"/>
    </source>
</evidence>
<evidence type="ECO:0000259" key="1">
    <source>
        <dbReference type="PROSITE" id="PS01031"/>
    </source>
</evidence>
<organism evidence="2">
    <name type="scientific">bioreactor metagenome</name>
    <dbReference type="NCBI Taxonomy" id="1076179"/>
    <lineage>
        <taxon>unclassified sequences</taxon>
        <taxon>metagenomes</taxon>
        <taxon>ecological metagenomes</taxon>
    </lineage>
</organism>
<dbReference type="Pfam" id="PF00011">
    <property type="entry name" value="HSP20"/>
    <property type="match status" value="1"/>
</dbReference>
<dbReference type="AlphaFoldDB" id="A0A645A855"/>
<dbReference type="InterPro" id="IPR002068">
    <property type="entry name" value="A-crystallin/Hsp20_dom"/>
</dbReference>
<comment type="caution">
    <text evidence="2">The sequence shown here is derived from an EMBL/GenBank/DDBJ whole genome shotgun (WGS) entry which is preliminary data.</text>
</comment>
<feature type="domain" description="SHSP" evidence="1">
    <location>
        <begin position="29"/>
        <end position="144"/>
    </location>
</feature>
<dbReference type="CDD" id="cd06471">
    <property type="entry name" value="ACD_LpsHSP_like"/>
    <property type="match status" value="1"/>
</dbReference>
<reference evidence="2" key="1">
    <citation type="submission" date="2019-08" db="EMBL/GenBank/DDBJ databases">
        <authorList>
            <person name="Kucharzyk K."/>
            <person name="Murdoch R.W."/>
            <person name="Higgins S."/>
            <person name="Loffler F."/>
        </authorList>
    </citation>
    <scope>NUCLEOTIDE SEQUENCE</scope>
</reference>
<dbReference type="InterPro" id="IPR031107">
    <property type="entry name" value="Small_HSP"/>
</dbReference>
<protein>
    <recommendedName>
        <fullName evidence="1">SHSP domain-containing protein</fullName>
    </recommendedName>
</protein>
<dbReference type="InterPro" id="IPR008978">
    <property type="entry name" value="HSP20-like_chaperone"/>
</dbReference>
<dbReference type="PROSITE" id="PS01031">
    <property type="entry name" value="SHSP"/>
    <property type="match status" value="1"/>
</dbReference>
<proteinExistence type="predicted"/>
<dbReference type="SUPFAM" id="SSF49764">
    <property type="entry name" value="HSP20-like chaperones"/>
    <property type="match status" value="1"/>
</dbReference>
<name>A0A645A855_9ZZZZ</name>
<sequence length="144" mass="16748">MFELVPYSRKRNLTFYNPFEELEDMQRRFFGENAIRDFKTDIRDNGESYLLEAELPGFKKEDIAVNLEGDTLTIRAEHSDSTEEKDSKGNYIKRERSYGSFSRSFDMTGIRTEDIAAAYEDGILKLTLPKKQETLPTSRKLEIA</sequence>
<dbReference type="EMBL" id="VSSQ01012383">
    <property type="protein sequence ID" value="MPM49106.1"/>
    <property type="molecule type" value="Genomic_DNA"/>
</dbReference>
<gene>
    <name evidence="2" type="ORF">SDC9_95834</name>
</gene>
<accession>A0A645A855</accession>
<dbReference type="Gene3D" id="2.60.40.790">
    <property type="match status" value="1"/>
</dbReference>